<accession>A0A1J1I9S6</accession>
<name>A0A1J1I9S6_9DIPT</name>
<proteinExistence type="predicted"/>
<dbReference type="Proteomes" id="UP000183832">
    <property type="component" value="Unassembled WGS sequence"/>
</dbReference>
<dbReference type="AlphaFoldDB" id="A0A1J1I9S6"/>
<organism evidence="2 3">
    <name type="scientific">Clunio marinus</name>
    <dbReference type="NCBI Taxonomy" id="568069"/>
    <lineage>
        <taxon>Eukaryota</taxon>
        <taxon>Metazoa</taxon>
        <taxon>Ecdysozoa</taxon>
        <taxon>Arthropoda</taxon>
        <taxon>Hexapoda</taxon>
        <taxon>Insecta</taxon>
        <taxon>Pterygota</taxon>
        <taxon>Neoptera</taxon>
        <taxon>Endopterygota</taxon>
        <taxon>Diptera</taxon>
        <taxon>Nematocera</taxon>
        <taxon>Chironomoidea</taxon>
        <taxon>Chironomidae</taxon>
        <taxon>Clunio</taxon>
    </lineage>
</organism>
<keyword evidence="3" id="KW-1185">Reference proteome</keyword>
<protein>
    <submittedName>
        <fullName evidence="2">CLUMA_CG009175, isoform A</fullName>
    </submittedName>
</protein>
<evidence type="ECO:0000313" key="3">
    <source>
        <dbReference type="Proteomes" id="UP000183832"/>
    </source>
</evidence>
<feature type="transmembrane region" description="Helical" evidence="1">
    <location>
        <begin position="20"/>
        <end position="37"/>
    </location>
</feature>
<dbReference type="EMBL" id="CVRI01000042">
    <property type="protein sequence ID" value="CRK95718.1"/>
    <property type="molecule type" value="Genomic_DNA"/>
</dbReference>
<keyword evidence="1" id="KW-0812">Transmembrane</keyword>
<evidence type="ECO:0000256" key="1">
    <source>
        <dbReference type="SAM" id="Phobius"/>
    </source>
</evidence>
<keyword evidence="1" id="KW-0472">Membrane</keyword>
<keyword evidence="1" id="KW-1133">Transmembrane helix</keyword>
<sequence>MVERFQVQILKLLSRFRYLLYNRTVLIIFYYSIYDVLNKPLKHQILSNLLIVKSGEEEKDVKI</sequence>
<gene>
    <name evidence="2" type="ORF">CLUMA_CG009175</name>
</gene>
<reference evidence="2 3" key="1">
    <citation type="submission" date="2015-04" db="EMBL/GenBank/DDBJ databases">
        <authorList>
            <person name="Syromyatnikov M.Y."/>
            <person name="Popov V.N."/>
        </authorList>
    </citation>
    <scope>NUCLEOTIDE SEQUENCE [LARGE SCALE GENOMIC DNA]</scope>
</reference>
<evidence type="ECO:0000313" key="2">
    <source>
        <dbReference type="EMBL" id="CRK95718.1"/>
    </source>
</evidence>